<protein>
    <submittedName>
        <fullName evidence="2">Glycosyltransferase</fullName>
    </submittedName>
</protein>
<sequence length="373" mass="42701">MKIVLIGPAYPYRGGIADTNESFAISLQELGHQVELWTFSVQYPNFIFPGKTQYSEDPAPKNLLIRREINSINPFNWIRTGLKLRKEAPDLVIVRFWLPYMAPSLSTITRFLGKKTTKLAFCDNIIPHERRFGDVMLTNYFVKPFDGFITMSSTVYKELEEFTQKKKVNIPHPINLNLPNILNRNQALNKLELDPSNKYVLFFGIVRKYKGLHLLLHSFSTAVKNNPALKLLVVGEFYDDEKEYSDLIDSLNIQDHVIVRNEYVATQDLNIYFGAADLIAQTYITASQSGVTQIALHFEKPILVTDVGGLSEIVKHNKTGYVCNKDENEIAETILSHFDANNTLPLQENILKEKVDYSWHNFARKALRLAESL</sequence>
<organism evidence="2 3">
    <name type="scientific">Luteibaculum oceani</name>
    <dbReference type="NCBI Taxonomy" id="1294296"/>
    <lineage>
        <taxon>Bacteria</taxon>
        <taxon>Pseudomonadati</taxon>
        <taxon>Bacteroidota</taxon>
        <taxon>Flavobacteriia</taxon>
        <taxon>Flavobacteriales</taxon>
        <taxon>Luteibaculaceae</taxon>
        <taxon>Luteibaculum</taxon>
    </lineage>
</organism>
<dbReference type="EMBL" id="VORB01000007">
    <property type="protein sequence ID" value="TXC78470.1"/>
    <property type="molecule type" value="Genomic_DNA"/>
</dbReference>
<gene>
    <name evidence="2" type="ORF">FRX97_09060</name>
</gene>
<dbReference type="Gene3D" id="3.40.50.2000">
    <property type="entry name" value="Glycogen Phosphorylase B"/>
    <property type="match status" value="2"/>
</dbReference>
<evidence type="ECO:0000313" key="3">
    <source>
        <dbReference type="Proteomes" id="UP000321168"/>
    </source>
</evidence>
<dbReference type="AlphaFoldDB" id="A0A5C6V0S7"/>
<keyword evidence="2" id="KW-0808">Transferase</keyword>
<dbReference type="InterPro" id="IPR001296">
    <property type="entry name" value="Glyco_trans_1"/>
</dbReference>
<keyword evidence="3" id="KW-1185">Reference proteome</keyword>
<dbReference type="Proteomes" id="UP000321168">
    <property type="component" value="Unassembled WGS sequence"/>
</dbReference>
<evidence type="ECO:0000313" key="2">
    <source>
        <dbReference type="EMBL" id="TXC78470.1"/>
    </source>
</evidence>
<accession>A0A5C6V0S7</accession>
<proteinExistence type="predicted"/>
<dbReference type="RefSeq" id="WP_147014892.1">
    <property type="nucleotide sequence ID" value="NZ_VORB01000007.1"/>
</dbReference>
<dbReference type="OrthoDB" id="9771846at2"/>
<dbReference type="PANTHER" id="PTHR12526">
    <property type="entry name" value="GLYCOSYLTRANSFERASE"/>
    <property type="match status" value="1"/>
</dbReference>
<dbReference type="GO" id="GO:0016757">
    <property type="term" value="F:glycosyltransferase activity"/>
    <property type="evidence" value="ECO:0007669"/>
    <property type="project" value="InterPro"/>
</dbReference>
<comment type="caution">
    <text evidence="2">The sequence shown here is derived from an EMBL/GenBank/DDBJ whole genome shotgun (WGS) entry which is preliminary data.</text>
</comment>
<reference evidence="2 3" key="1">
    <citation type="submission" date="2019-08" db="EMBL/GenBank/DDBJ databases">
        <title>Genome of Luteibaculum oceani JCM 18817.</title>
        <authorList>
            <person name="Bowman J.P."/>
        </authorList>
    </citation>
    <scope>NUCLEOTIDE SEQUENCE [LARGE SCALE GENOMIC DNA]</scope>
    <source>
        <strain evidence="2 3">JCM 18817</strain>
    </source>
</reference>
<dbReference type="SUPFAM" id="SSF53756">
    <property type="entry name" value="UDP-Glycosyltransferase/glycogen phosphorylase"/>
    <property type="match status" value="1"/>
</dbReference>
<evidence type="ECO:0000259" key="1">
    <source>
        <dbReference type="Pfam" id="PF00534"/>
    </source>
</evidence>
<name>A0A5C6V0S7_9FLAO</name>
<dbReference type="Pfam" id="PF00534">
    <property type="entry name" value="Glycos_transf_1"/>
    <property type="match status" value="1"/>
</dbReference>
<dbReference type="PANTHER" id="PTHR12526:SF634">
    <property type="entry name" value="BLL3361 PROTEIN"/>
    <property type="match status" value="1"/>
</dbReference>
<feature type="domain" description="Glycosyl transferase family 1" evidence="1">
    <location>
        <begin position="186"/>
        <end position="336"/>
    </location>
</feature>